<feature type="transmembrane region" description="Helical" evidence="1">
    <location>
        <begin position="6"/>
        <end position="25"/>
    </location>
</feature>
<dbReference type="RefSeq" id="WP_066767363.1">
    <property type="nucleotide sequence ID" value="NZ_CP013244.1"/>
</dbReference>
<feature type="transmembrane region" description="Helical" evidence="1">
    <location>
        <begin position="95"/>
        <end position="115"/>
    </location>
</feature>
<dbReference type="STRING" id="1759059.ATE48_02140"/>
<gene>
    <name evidence="3" type="ORF">ATE48_02140</name>
</gene>
<evidence type="ECO:0000313" key="3">
    <source>
        <dbReference type="EMBL" id="ANP44808.1"/>
    </source>
</evidence>
<dbReference type="InterPro" id="IPR046216">
    <property type="entry name" value="DUF6249"/>
</dbReference>
<dbReference type="Pfam" id="PF19762">
    <property type="entry name" value="DUF6249"/>
    <property type="match status" value="1"/>
</dbReference>
<reference evidence="3 4" key="1">
    <citation type="submission" date="2015-11" db="EMBL/GenBank/DDBJ databases">
        <title>Whole-Genome Sequence of Candidatus Oderbacter manganicum from the National Park Lower Oder Valley, Germany.</title>
        <authorList>
            <person name="Braun B."/>
            <person name="Liere K."/>
            <person name="Szewzyk U."/>
        </authorList>
    </citation>
    <scope>NUCLEOTIDE SEQUENCE [LARGE SCALE GENOMIC DNA]</scope>
    <source>
        <strain evidence="3 4">OTSz_A_272</strain>
    </source>
</reference>
<keyword evidence="1" id="KW-1133">Transmembrane helix</keyword>
<keyword evidence="4" id="KW-1185">Reference proteome</keyword>
<name>A0A1B1AE20_9PROT</name>
<dbReference type="AlphaFoldDB" id="A0A1B1AE20"/>
<evidence type="ECO:0000313" key="4">
    <source>
        <dbReference type="Proteomes" id="UP000092498"/>
    </source>
</evidence>
<evidence type="ECO:0000259" key="2">
    <source>
        <dbReference type="Pfam" id="PF19762"/>
    </source>
</evidence>
<protein>
    <recommendedName>
        <fullName evidence="2">DUF6249 domain-containing protein</fullName>
    </recommendedName>
</protein>
<dbReference type="KEGG" id="cbot:ATE48_02140"/>
<organism evidence="3 4">
    <name type="scientific">Candidatus Viadribacter manganicus</name>
    <dbReference type="NCBI Taxonomy" id="1759059"/>
    <lineage>
        <taxon>Bacteria</taxon>
        <taxon>Pseudomonadati</taxon>
        <taxon>Pseudomonadota</taxon>
        <taxon>Alphaproteobacteria</taxon>
        <taxon>Hyphomonadales</taxon>
        <taxon>Hyphomonadaceae</taxon>
        <taxon>Candidatus Viadribacter</taxon>
    </lineage>
</organism>
<dbReference type="InParanoid" id="A0A1B1AE20"/>
<proteinExistence type="predicted"/>
<feature type="transmembrane region" description="Helical" evidence="1">
    <location>
        <begin position="70"/>
        <end position="89"/>
    </location>
</feature>
<dbReference type="EMBL" id="CP013244">
    <property type="protein sequence ID" value="ANP44808.1"/>
    <property type="molecule type" value="Genomic_DNA"/>
</dbReference>
<keyword evidence="1" id="KW-0812">Transmembrane</keyword>
<dbReference type="OrthoDB" id="5737184at2"/>
<accession>A0A1B1AE20</accession>
<keyword evidence="1" id="KW-0472">Membrane</keyword>
<sequence length="124" mass="13272">MDGAILVPIGFFAFLTAIILVPIYLRERTRQSAHHLIAQALEKGQQLDPALMRTLTEGQKKVQDKARSSLGSGVVLTSLAGGFAAASFFAEIEELMIPAAILGALGVAFILLAIVDYSTKKKDD</sequence>
<evidence type="ECO:0000256" key="1">
    <source>
        <dbReference type="SAM" id="Phobius"/>
    </source>
</evidence>
<feature type="domain" description="DUF6249" evidence="2">
    <location>
        <begin position="7"/>
        <end position="115"/>
    </location>
</feature>
<dbReference type="Proteomes" id="UP000092498">
    <property type="component" value="Chromosome"/>
</dbReference>